<dbReference type="GO" id="GO:1902387">
    <property type="term" value="F:ceramide 1-phosphate binding"/>
    <property type="evidence" value="ECO:0007669"/>
    <property type="project" value="TreeGrafter"/>
</dbReference>
<dbReference type="InParanoid" id="A0A1B7MZN2"/>
<gene>
    <name evidence="3" type="ORF">K503DRAFT_741787</name>
</gene>
<dbReference type="InterPro" id="IPR036497">
    <property type="entry name" value="GLTP_sf"/>
</dbReference>
<accession>A0A1B7MZN2</accession>
<dbReference type="OrthoDB" id="205255at2759"/>
<dbReference type="GO" id="GO:0005829">
    <property type="term" value="C:cytosol"/>
    <property type="evidence" value="ECO:0007669"/>
    <property type="project" value="TreeGrafter"/>
</dbReference>
<reference evidence="3 4" key="1">
    <citation type="submission" date="2016-06" db="EMBL/GenBank/DDBJ databases">
        <title>Comparative genomics of the ectomycorrhizal sister species Rhizopogon vinicolor and Rhizopogon vesiculosus (Basidiomycota: Boletales) reveals a divergence of the mating type B locus.</title>
        <authorList>
            <consortium name="DOE Joint Genome Institute"/>
            <person name="Mujic A.B."/>
            <person name="Kuo A."/>
            <person name="Tritt A."/>
            <person name="Lipzen A."/>
            <person name="Chen C."/>
            <person name="Johnson J."/>
            <person name="Sharma A."/>
            <person name="Barry K."/>
            <person name="Grigoriev I.V."/>
            <person name="Spatafora J.W."/>
        </authorList>
    </citation>
    <scope>NUCLEOTIDE SEQUENCE [LARGE SCALE GENOMIC DNA]</scope>
    <source>
        <strain evidence="3 4">AM-OR11-026</strain>
    </source>
</reference>
<evidence type="ECO:0000256" key="1">
    <source>
        <dbReference type="ARBA" id="ARBA00022448"/>
    </source>
</evidence>
<protein>
    <submittedName>
        <fullName evidence="3">Glycolipid transfer protein</fullName>
    </submittedName>
</protein>
<dbReference type="Pfam" id="PF08718">
    <property type="entry name" value="GLTP"/>
    <property type="match status" value="1"/>
</dbReference>
<name>A0A1B7MZN2_9AGAM</name>
<sequence length="206" mass="22335">MAPFLETVKSFDDVPITDAGVDTDAFLEAADGELTGLMSSVGSKAFSPVISDIQGNNKKVRDRYLAAPLQSATLEQLVTNEKSNKVGSATEGLMWLLRSLAFTCKSLQHAQANPSEELKVAFTKGYDVSLGPIHRSGGFFSTAIGYCPPRKSFYERLAANPGGEPISQEILDKELNDWLTGLDTIISRMDGFYTKGKHGEILKSPL</sequence>
<feature type="domain" description="Glycolipid transfer protein" evidence="2">
    <location>
        <begin position="21"/>
        <end position="158"/>
    </location>
</feature>
<dbReference type="EMBL" id="KV448316">
    <property type="protein sequence ID" value="OAX38032.1"/>
    <property type="molecule type" value="Genomic_DNA"/>
</dbReference>
<proteinExistence type="predicted"/>
<dbReference type="STRING" id="1314800.A0A1B7MZN2"/>
<keyword evidence="1" id="KW-0813">Transport</keyword>
<dbReference type="GO" id="GO:1902388">
    <property type="term" value="F:ceramide 1-phosphate transfer activity"/>
    <property type="evidence" value="ECO:0007669"/>
    <property type="project" value="TreeGrafter"/>
</dbReference>
<dbReference type="GO" id="GO:0016020">
    <property type="term" value="C:membrane"/>
    <property type="evidence" value="ECO:0007669"/>
    <property type="project" value="TreeGrafter"/>
</dbReference>
<dbReference type="PANTHER" id="PTHR10219">
    <property type="entry name" value="GLYCOLIPID TRANSFER PROTEIN-RELATED"/>
    <property type="match status" value="1"/>
</dbReference>
<organism evidence="3 4">
    <name type="scientific">Rhizopogon vinicolor AM-OR11-026</name>
    <dbReference type="NCBI Taxonomy" id="1314800"/>
    <lineage>
        <taxon>Eukaryota</taxon>
        <taxon>Fungi</taxon>
        <taxon>Dikarya</taxon>
        <taxon>Basidiomycota</taxon>
        <taxon>Agaricomycotina</taxon>
        <taxon>Agaricomycetes</taxon>
        <taxon>Agaricomycetidae</taxon>
        <taxon>Boletales</taxon>
        <taxon>Suillineae</taxon>
        <taxon>Rhizopogonaceae</taxon>
        <taxon>Rhizopogon</taxon>
    </lineage>
</organism>
<keyword evidence="4" id="KW-1185">Reference proteome</keyword>
<evidence type="ECO:0000313" key="4">
    <source>
        <dbReference type="Proteomes" id="UP000092154"/>
    </source>
</evidence>
<evidence type="ECO:0000259" key="2">
    <source>
        <dbReference type="Pfam" id="PF08718"/>
    </source>
</evidence>
<dbReference type="InterPro" id="IPR014830">
    <property type="entry name" value="Glycolipid_transfer_prot_dom"/>
</dbReference>
<dbReference type="PANTHER" id="PTHR10219:SF25">
    <property type="entry name" value="PLECKSTRIN HOMOLOGY DOMAIN-CONTAINING FAMILY A MEMBER 8"/>
    <property type="match status" value="1"/>
</dbReference>
<dbReference type="Gene3D" id="1.10.3520.10">
    <property type="entry name" value="Glycolipid transfer protein"/>
    <property type="match status" value="1"/>
</dbReference>
<dbReference type="Proteomes" id="UP000092154">
    <property type="component" value="Unassembled WGS sequence"/>
</dbReference>
<dbReference type="AlphaFoldDB" id="A0A1B7MZN2"/>
<evidence type="ECO:0000313" key="3">
    <source>
        <dbReference type="EMBL" id="OAX38032.1"/>
    </source>
</evidence>
<dbReference type="SUPFAM" id="SSF110004">
    <property type="entry name" value="Glycolipid transfer protein, GLTP"/>
    <property type="match status" value="1"/>
</dbReference>